<protein>
    <submittedName>
        <fullName evidence="1">Uncharacterized protein</fullName>
    </submittedName>
</protein>
<proteinExistence type="predicted"/>
<comment type="caution">
    <text evidence="1">The sequence shown here is derived from an EMBL/GenBank/DDBJ whole genome shotgun (WGS) entry which is preliminary data.</text>
</comment>
<accession>A0A3M7SIU2</accession>
<sequence>MFGKKITKDRLGRLAQEDVQFINKRVCEFGHKLSEEWINYEKASEIILIYSRDMDQYRNEIEIIKE</sequence>
<evidence type="ECO:0000313" key="1">
    <source>
        <dbReference type="EMBL" id="RNA35520.1"/>
    </source>
</evidence>
<dbReference type="Proteomes" id="UP000276133">
    <property type="component" value="Unassembled WGS sequence"/>
</dbReference>
<name>A0A3M7SIU2_BRAPC</name>
<gene>
    <name evidence="1" type="ORF">BpHYR1_039989</name>
</gene>
<keyword evidence="2" id="KW-1185">Reference proteome</keyword>
<dbReference type="EMBL" id="REGN01001318">
    <property type="protein sequence ID" value="RNA35520.1"/>
    <property type="molecule type" value="Genomic_DNA"/>
</dbReference>
<organism evidence="1 2">
    <name type="scientific">Brachionus plicatilis</name>
    <name type="common">Marine rotifer</name>
    <name type="synonym">Brachionus muelleri</name>
    <dbReference type="NCBI Taxonomy" id="10195"/>
    <lineage>
        <taxon>Eukaryota</taxon>
        <taxon>Metazoa</taxon>
        <taxon>Spiralia</taxon>
        <taxon>Gnathifera</taxon>
        <taxon>Rotifera</taxon>
        <taxon>Eurotatoria</taxon>
        <taxon>Monogononta</taxon>
        <taxon>Pseudotrocha</taxon>
        <taxon>Ploima</taxon>
        <taxon>Brachionidae</taxon>
        <taxon>Brachionus</taxon>
    </lineage>
</organism>
<reference evidence="1 2" key="1">
    <citation type="journal article" date="2018" name="Sci. Rep.">
        <title>Genomic signatures of local adaptation to the degree of environmental predictability in rotifers.</title>
        <authorList>
            <person name="Franch-Gras L."/>
            <person name="Hahn C."/>
            <person name="Garcia-Roger E.M."/>
            <person name="Carmona M.J."/>
            <person name="Serra M."/>
            <person name="Gomez A."/>
        </authorList>
    </citation>
    <scope>NUCLEOTIDE SEQUENCE [LARGE SCALE GENOMIC DNA]</scope>
    <source>
        <strain evidence="1">HYR1</strain>
    </source>
</reference>
<dbReference type="AlphaFoldDB" id="A0A3M7SIU2"/>
<evidence type="ECO:0000313" key="2">
    <source>
        <dbReference type="Proteomes" id="UP000276133"/>
    </source>
</evidence>